<reference evidence="8 9" key="1">
    <citation type="journal article" date="2023" name="BMC Biol.">
        <title>The compact genome of the sponge Oopsacas minuta (Hexactinellida) is lacking key metazoan core genes.</title>
        <authorList>
            <person name="Santini S."/>
            <person name="Schenkelaars Q."/>
            <person name="Jourda C."/>
            <person name="Duchesne M."/>
            <person name="Belahbib H."/>
            <person name="Rocher C."/>
            <person name="Selva M."/>
            <person name="Riesgo A."/>
            <person name="Vervoort M."/>
            <person name="Leys S.P."/>
            <person name="Kodjabachian L."/>
            <person name="Le Bivic A."/>
            <person name="Borchiellini C."/>
            <person name="Claverie J.M."/>
            <person name="Renard E."/>
        </authorList>
    </citation>
    <scope>NUCLEOTIDE SEQUENCE [LARGE SCALE GENOMIC DNA]</scope>
    <source>
        <strain evidence="8">SPO-2</strain>
    </source>
</reference>
<organism evidence="8 9">
    <name type="scientific">Oopsacas minuta</name>
    <dbReference type="NCBI Taxonomy" id="111878"/>
    <lineage>
        <taxon>Eukaryota</taxon>
        <taxon>Metazoa</taxon>
        <taxon>Porifera</taxon>
        <taxon>Hexactinellida</taxon>
        <taxon>Hexasterophora</taxon>
        <taxon>Lyssacinosida</taxon>
        <taxon>Leucopsacidae</taxon>
        <taxon>Oopsacas</taxon>
    </lineage>
</organism>
<dbReference type="EMBL" id="JAKMXF010000365">
    <property type="protein sequence ID" value="KAI6645721.1"/>
    <property type="molecule type" value="Genomic_DNA"/>
</dbReference>
<evidence type="ECO:0000313" key="8">
    <source>
        <dbReference type="EMBL" id="KAI6645721.1"/>
    </source>
</evidence>
<dbReference type="PANTHER" id="PTHR12815:SF18">
    <property type="entry name" value="SORTING AND ASSEMBLY MACHINERY COMPONENT 50 HOMOLOG"/>
    <property type="match status" value="1"/>
</dbReference>
<dbReference type="PROSITE" id="PS51779">
    <property type="entry name" value="POTRA"/>
    <property type="match status" value="1"/>
</dbReference>
<evidence type="ECO:0000259" key="7">
    <source>
        <dbReference type="PROSITE" id="PS51779"/>
    </source>
</evidence>
<keyword evidence="3" id="KW-1134">Transmembrane beta strand</keyword>
<evidence type="ECO:0000256" key="2">
    <source>
        <dbReference type="ARBA" id="ARBA00010913"/>
    </source>
</evidence>
<dbReference type="Pfam" id="PF01103">
    <property type="entry name" value="Omp85"/>
    <property type="match status" value="1"/>
</dbReference>
<gene>
    <name evidence="8" type="ORF">LOD99_12984</name>
</gene>
<feature type="compositionally biased region" description="Acidic residues" evidence="6">
    <location>
        <begin position="1"/>
        <end position="13"/>
    </location>
</feature>
<keyword evidence="9" id="KW-1185">Reference proteome</keyword>
<name>A0AAV7IX72_9METZ</name>
<evidence type="ECO:0000313" key="9">
    <source>
        <dbReference type="Proteomes" id="UP001165289"/>
    </source>
</evidence>
<evidence type="ECO:0000256" key="6">
    <source>
        <dbReference type="SAM" id="MobiDB-lite"/>
    </source>
</evidence>
<sequence>MPDESISDVEPSTESEPSPTLSPPHVTHPRVVKIHLGRPCRVKSVILTGLSRTKSDYLTDRVKGVLDLSNYQELLEGIAEKRDELSNMGIFKKVDVVLDRGSGLEDILVKFNVIERNITAKVGVEVGDNAATGTMSLSLPNLWGRGEKLSVQCAAPNPGSDRSRDYKFSLQKPYSGGAVENLEISLGRTDYQLEHYNSSNLSHRAEASCALNSFIGRHILSLDCDWRQFTPRYTRTSLHLREHAGHSLKSAIRHTLFVDSRDNTKVISPGVYLSTTQEYSGLIPDSSKYLKAEIQSEANMPLFAGIILSITGRTGYLHSLRDTTHPLDRFLLGGPTTLRGFNLWGLSPRDRDCSLGANTYWAGGAHLFSPLPFWSDGLGQYFKLHAFATVGNLFNIKRDTSIREVSDGFRLSVGLGFLWKISYIRLEVNWCQVLLSSRRDSFNPGLQFGVGMDFL</sequence>
<evidence type="ECO:0000256" key="1">
    <source>
        <dbReference type="ARBA" id="ARBA00004374"/>
    </source>
</evidence>
<dbReference type="InterPro" id="IPR039910">
    <property type="entry name" value="D15-like"/>
</dbReference>
<protein>
    <recommendedName>
        <fullName evidence="7">POTRA domain-containing protein</fullName>
    </recommendedName>
</protein>
<dbReference type="InterPro" id="IPR034746">
    <property type="entry name" value="POTRA"/>
</dbReference>
<comment type="subcellular location">
    <subcellularLocation>
        <location evidence="1">Mitochondrion outer membrane</location>
        <topology evidence="1">Multi-pass membrane protein</topology>
    </subcellularLocation>
</comment>
<evidence type="ECO:0000256" key="5">
    <source>
        <dbReference type="ARBA" id="ARBA00023136"/>
    </source>
</evidence>
<feature type="domain" description="POTRA" evidence="7">
    <location>
        <begin position="40"/>
        <end position="116"/>
    </location>
</feature>
<proteinExistence type="inferred from homology"/>
<dbReference type="Proteomes" id="UP001165289">
    <property type="component" value="Unassembled WGS sequence"/>
</dbReference>
<dbReference type="Gene3D" id="2.40.160.50">
    <property type="entry name" value="membrane protein fhac: a member of the omp85/tpsb transporter family"/>
    <property type="match status" value="1"/>
</dbReference>
<comment type="similarity">
    <text evidence="2">Belongs to the SAM50/omp85 family.</text>
</comment>
<accession>A0AAV7IX72</accession>
<dbReference type="PANTHER" id="PTHR12815">
    <property type="entry name" value="SORTING AND ASSEMBLY MACHINERY SAMM50 PROTEIN FAMILY MEMBER"/>
    <property type="match status" value="1"/>
</dbReference>
<dbReference type="AlphaFoldDB" id="A0AAV7IX72"/>
<evidence type="ECO:0000256" key="4">
    <source>
        <dbReference type="ARBA" id="ARBA00022692"/>
    </source>
</evidence>
<dbReference type="GO" id="GO:0045040">
    <property type="term" value="P:protein insertion into mitochondrial outer membrane"/>
    <property type="evidence" value="ECO:0007669"/>
    <property type="project" value="TreeGrafter"/>
</dbReference>
<dbReference type="InterPro" id="IPR000184">
    <property type="entry name" value="Bac_surfAg_D15"/>
</dbReference>
<comment type="caution">
    <text evidence="8">The sequence shown here is derived from an EMBL/GenBank/DDBJ whole genome shotgun (WGS) entry which is preliminary data.</text>
</comment>
<keyword evidence="5" id="KW-0472">Membrane</keyword>
<feature type="region of interest" description="Disordered" evidence="6">
    <location>
        <begin position="1"/>
        <end position="27"/>
    </location>
</feature>
<evidence type="ECO:0000256" key="3">
    <source>
        <dbReference type="ARBA" id="ARBA00022452"/>
    </source>
</evidence>
<dbReference type="GO" id="GO:0005741">
    <property type="term" value="C:mitochondrial outer membrane"/>
    <property type="evidence" value="ECO:0007669"/>
    <property type="project" value="UniProtKB-SubCell"/>
</dbReference>
<keyword evidence="4" id="KW-0812">Transmembrane</keyword>